<name>D6YVS6_WADCW</name>
<dbReference type="Proteomes" id="UP000001505">
    <property type="component" value="Chromosome"/>
</dbReference>
<gene>
    <name evidence="1" type="ordered locus">wcw_0871</name>
</gene>
<organism evidence="1 2">
    <name type="scientific">Waddlia chondrophila (strain ATCC VR-1470 / WSU 86-1044)</name>
    <dbReference type="NCBI Taxonomy" id="716544"/>
    <lineage>
        <taxon>Bacteria</taxon>
        <taxon>Pseudomonadati</taxon>
        <taxon>Chlamydiota</taxon>
        <taxon>Chlamydiia</taxon>
        <taxon>Parachlamydiales</taxon>
        <taxon>Waddliaceae</taxon>
        <taxon>Waddlia</taxon>
    </lineage>
</organism>
<protein>
    <submittedName>
        <fullName evidence="1">Uncharacterized protein</fullName>
    </submittedName>
</protein>
<dbReference type="RefSeq" id="WP_013181951.1">
    <property type="nucleotide sequence ID" value="NC_014225.1"/>
</dbReference>
<sequence>MTFNPSGHVPVGTGNQYPVTSYTPQTTVIATQQGQQARHVHVIAHQHVGAPGYSQVPLRNVPARQLPNTGTTTVVFNQRAYRR</sequence>
<evidence type="ECO:0000313" key="1">
    <source>
        <dbReference type="EMBL" id="ADI38237.1"/>
    </source>
</evidence>
<dbReference type="STRING" id="716544.wcw_0871"/>
<dbReference type="AlphaFoldDB" id="D6YVS6"/>
<evidence type="ECO:0000313" key="2">
    <source>
        <dbReference type="Proteomes" id="UP000001505"/>
    </source>
</evidence>
<reference evidence="1 2" key="1">
    <citation type="journal article" date="2010" name="PLoS ONE">
        <title>The Waddlia genome: a window into chlamydial biology.</title>
        <authorList>
            <person name="Bertelli C."/>
            <person name="Collyn F."/>
            <person name="Croxatto A."/>
            <person name="Ruckert C."/>
            <person name="Polkinghorne A."/>
            <person name="Kebbi-Beghdadi C."/>
            <person name="Goesmann A."/>
            <person name="Vaughan L."/>
            <person name="Greub G."/>
        </authorList>
    </citation>
    <scope>NUCLEOTIDE SEQUENCE [LARGE SCALE GENOMIC DNA]</scope>
    <source>
        <strain evidence="2">ATCC VR-1470 / WSU 86-1044</strain>
    </source>
</reference>
<proteinExistence type="predicted"/>
<dbReference type="HOGENOM" id="CLU_2541704_0_0_0"/>
<dbReference type="EMBL" id="CP001928">
    <property type="protein sequence ID" value="ADI38237.1"/>
    <property type="molecule type" value="Genomic_DNA"/>
</dbReference>
<accession>D6YVS6</accession>
<dbReference type="KEGG" id="wch:wcw_0871"/>
<keyword evidence="2" id="KW-1185">Reference proteome</keyword>